<sequence length="188" mass="22479">MTSDYIVSARKQFEYYKLLGEKTFEQLTDEQLFWQYNSESNSISMIVKHLWGNMLSRWTDFMVSDGEKEWRNRDAEFENDIKDRSELVDKWNEGWQCLFNALDSLVVEDLDKIIYIRNQGHSVSEAINRQLAHYPYHVGQIVFIGKMAQDENWKSLSIAKNKSKEYNTEKFLKPKQKQHFVDEFLKTK</sequence>
<accession>A0A916Z1S7</accession>
<keyword evidence="2" id="KW-1185">Reference proteome</keyword>
<gene>
    <name evidence="1" type="ORF">GCM10011514_37110</name>
</gene>
<evidence type="ECO:0000313" key="1">
    <source>
        <dbReference type="EMBL" id="GGD69577.1"/>
    </source>
</evidence>
<proteinExistence type="predicted"/>
<reference evidence="1" key="2">
    <citation type="submission" date="2020-09" db="EMBL/GenBank/DDBJ databases">
        <authorList>
            <person name="Sun Q."/>
            <person name="Zhou Y."/>
        </authorList>
    </citation>
    <scope>NUCLEOTIDE SEQUENCE</scope>
    <source>
        <strain evidence="1">CGMCC 1.15958</strain>
    </source>
</reference>
<dbReference type="InterPro" id="IPR034660">
    <property type="entry name" value="DinB/YfiT-like"/>
</dbReference>
<evidence type="ECO:0008006" key="3">
    <source>
        <dbReference type="Google" id="ProtNLM"/>
    </source>
</evidence>
<dbReference type="Pfam" id="PF07609">
    <property type="entry name" value="DUF1572"/>
    <property type="match status" value="1"/>
</dbReference>
<protein>
    <recommendedName>
        <fullName evidence="3">DUF1572 domain-containing protein</fullName>
    </recommendedName>
</protein>
<dbReference type="SUPFAM" id="SSF109854">
    <property type="entry name" value="DinB/YfiT-like putative metalloenzymes"/>
    <property type="match status" value="1"/>
</dbReference>
<reference evidence="1" key="1">
    <citation type="journal article" date="2014" name="Int. J. Syst. Evol. Microbiol.">
        <title>Complete genome sequence of Corynebacterium casei LMG S-19264T (=DSM 44701T), isolated from a smear-ripened cheese.</title>
        <authorList>
            <consortium name="US DOE Joint Genome Institute (JGI-PGF)"/>
            <person name="Walter F."/>
            <person name="Albersmeier A."/>
            <person name="Kalinowski J."/>
            <person name="Ruckert C."/>
        </authorList>
    </citation>
    <scope>NUCLEOTIDE SEQUENCE</scope>
    <source>
        <strain evidence="1">CGMCC 1.15958</strain>
    </source>
</reference>
<organism evidence="1 2">
    <name type="scientific">Emticicia aquatilis</name>
    <dbReference type="NCBI Taxonomy" id="1537369"/>
    <lineage>
        <taxon>Bacteria</taxon>
        <taxon>Pseudomonadati</taxon>
        <taxon>Bacteroidota</taxon>
        <taxon>Cytophagia</taxon>
        <taxon>Cytophagales</taxon>
        <taxon>Leadbetterellaceae</taxon>
        <taxon>Emticicia</taxon>
    </lineage>
</organism>
<dbReference type="AlphaFoldDB" id="A0A916Z1S7"/>
<name>A0A916Z1S7_9BACT</name>
<dbReference type="Gene3D" id="1.20.120.450">
    <property type="entry name" value="dinb family like domain"/>
    <property type="match status" value="1"/>
</dbReference>
<evidence type="ECO:0000313" key="2">
    <source>
        <dbReference type="Proteomes" id="UP000609064"/>
    </source>
</evidence>
<dbReference type="Proteomes" id="UP000609064">
    <property type="component" value="Unassembled WGS sequence"/>
</dbReference>
<dbReference type="InterPro" id="IPR011466">
    <property type="entry name" value="DUF1572"/>
</dbReference>
<comment type="caution">
    <text evidence="1">The sequence shown here is derived from an EMBL/GenBank/DDBJ whole genome shotgun (WGS) entry which is preliminary data.</text>
</comment>
<dbReference type="RefSeq" id="WP_188768168.1">
    <property type="nucleotide sequence ID" value="NZ_BMKK01000008.1"/>
</dbReference>
<dbReference type="EMBL" id="BMKK01000008">
    <property type="protein sequence ID" value="GGD69577.1"/>
    <property type="molecule type" value="Genomic_DNA"/>
</dbReference>